<dbReference type="InterPro" id="IPR050745">
    <property type="entry name" value="Multifunctional_regulatory"/>
</dbReference>
<dbReference type="AlphaFoldDB" id="A0A6A5WDW1"/>
<evidence type="ECO:0000256" key="2">
    <source>
        <dbReference type="ARBA" id="ARBA00023043"/>
    </source>
</evidence>
<dbReference type="Pfam" id="PF00023">
    <property type="entry name" value="Ank"/>
    <property type="match status" value="1"/>
</dbReference>
<sequence length="187" mass="20486">MLTVIRCLIYNEEVMGWLLDLGANVNASSRDAWWTTVHAAAVGASTPLFTRLIALGADISRAPGMLALAASAHRTTLNRIPVIQTLLDRGADTDEYQGSSISFEGQNFCELLVWGRKDALHHAVQRGSKELVEFLLEKGADSSIQTRSLTSEKRWIDVEQLADICGHAEIRDMLTLHAKMKEAAVAA</sequence>
<reference evidence="4" key="1">
    <citation type="journal article" date="2020" name="Stud. Mycol.">
        <title>101 Dothideomycetes genomes: a test case for predicting lifestyles and emergence of pathogens.</title>
        <authorList>
            <person name="Haridas S."/>
            <person name="Albert R."/>
            <person name="Binder M."/>
            <person name="Bloem J."/>
            <person name="Labutti K."/>
            <person name="Salamov A."/>
            <person name="Andreopoulos B."/>
            <person name="Baker S."/>
            <person name="Barry K."/>
            <person name="Bills G."/>
            <person name="Bluhm B."/>
            <person name="Cannon C."/>
            <person name="Castanera R."/>
            <person name="Culley D."/>
            <person name="Daum C."/>
            <person name="Ezra D."/>
            <person name="Gonzalez J."/>
            <person name="Henrissat B."/>
            <person name="Kuo A."/>
            <person name="Liang C."/>
            <person name="Lipzen A."/>
            <person name="Lutzoni F."/>
            <person name="Magnuson J."/>
            <person name="Mondo S."/>
            <person name="Nolan M."/>
            <person name="Ohm R."/>
            <person name="Pangilinan J."/>
            <person name="Park H.-J."/>
            <person name="Ramirez L."/>
            <person name="Alfaro M."/>
            <person name="Sun H."/>
            <person name="Tritt A."/>
            <person name="Yoshinaga Y."/>
            <person name="Zwiers L.-H."/>
            <person name="Turgeon B."/>
            <person name="Goodwin S."/>
            <person name="Spatafora J."/>
            <person name="Crous P."/>
            <person name="Grigoriev I."/>
        </authorList>
    </citation>
    <scope>NUCLEOTIDE SEQUENCE</scope>
    <source>
        <strain evidence="4">CBS 123094</strain>
    </source>
</reference>
<evidence type="ECO:0000313" key="5">
    <source>
        <dbReference type="Proteomes" id="UP000799779"/>
    </source>
</evidence>
<evidence type="ECO:0000256" key="1">
    <source>
        <dbReference type="ARBA" id="ARBA00022737"/>
    </source>
</evidence>
<gene>
    <name evidence="4" type="ORF">P154DRAFT_577237</name>
</gene>
<evidence type="ECO:0000313" key="4">
    <source>
        <dbReference type="EMBL" id="KAF1999084.1"/>
    </source>
</evidence>
<accession>A0A6A5WDW1</accession>
<dbReference type="SUPFAM" id="SSF48403">
    <property type="entry name" value="Ankyrin repeat"/>
    <property type="match status" value="1"/>
</dbReference>
<dbReference type="EMBL" id="ML977598">
    <property type="protein sequence ID" value="KAF1999084.1"/>
    <property type="molecule type" value="Genomic_DNA"/>
</dbReference>
<keyword evidence="2 3" id="KW-0040">ANK repeat</keyword>
<name>A0A6A5WDW1_9PLEO</name>
<organism evidence="4 5">
    <name type="scientific">Amniculicola lignicola CBS 123094</name>
    <dbReference type="NCBI Taxonomy" id="1392246"/>
    <lineage>
        <taxon>Eukaryota</taxon>
        <taxon>Fungi</taxon>
        <taxon>Dikarya</taxon>
        <taxon>Ascomycota</taxon>
        <taxon>Pezizomycotina</taxon>
        <taxon>Dothideomycetes</taxon>
        <taxon>Pleosporomycetidae</taxon>
        <taxon>Pleosporales</taxon>
        <taxon>Amniculicolaceae</taxon>
        <taxon>Amniculicola</taxon>
    </lineage>
</organism>
<keyword evidence="1" id="KW-0677">Repeat</keyword>
<dbReference type="Gene3D" id="1.25.40.20">
    <property type="entry name" value="Ankyrin repeat-containing domain"/>
    <property type="match status" value="1"/>
</dbReference>
<evidence type="ECO:0000256" key="3">
    <source>
        <dbReference type="PROSITE-ProRule" id="PRU00023"/>
    </source>
</evidence>
<dbReference type="OrthoDB" id="1722345at2759"/>
<protein>
    <submittedName>
        <fullName evidence="4">Uncharacterized protein</fullName>
    </submittedName>
</protein>
<dbReference type="SMART" id="SM00248">
    <property type="entry name" value="ANK"/>
    <property type="match status" value="3"/>
</dbReference>
<dbReference type="Proteomes" id="UP000799779">
    <property type="component" value="Unassembled WGS sequence"/>
</dbReference>
<proteinExistence type="predicted"/>
<dbReference type="PANTHER" id="PTHR24189:SF50">
    <property type="entry name" value="ANKYRIN REPEAT AND SOCS BOX PROTEIN 2"/>
    <property type="match status" value="1"/>
</dbReference>
<dbReference type="PROSITE" id="PS50297">
    <property type="entry name" value="ANK_REP_REGION"/>
    <property type="match status" value="1"/>
</dbReference>
<keyword evidence="5" id="KW-1185">Reference proteome</keyword>
<dbReference type="InterPro" id="IPR002110">
    <property type="entry name" value="Ankyrin_rpt"/>
</dbReference>
<dbReference type="PANTHER" id="PTHR24189">
    <property type="entry name" value="MYOTROPHIN"/>
    <property type="match status" value="1"/>
</dbReference>
<dbReference type="InterPro" id="IPR036770">
    <property type="entry name" value="Ankyrin_rpt-contain_sf"/>
</dbReference>
<dbReference type="PROSITE" id="PS50088">
    <property type="entry name" value="ANK_REPEAT"/>
    <property type="match status" value="1"/>
</dbReference>
<feature type="repeat" description="ANK" evidence="3">
    <location>
        <begin position="115"/>
        <end position="147"/>
    </location>
</feature>